<dbReference type="PANTHER" id="PTHR30146">
    <property type="entry name" value="LACI-RELATED TRANSCRIPTIONAL REPRESSOR"/>
    <property type="match status" value="1"/>
</dbReference>
<dbReference type="PANTHER" id="PTHR30146:SF109">
    <property type="entry name" value="HTH-TYPE TRANSCRIPTIONAL REGULATOR GALS"/>
    <property type="match status" value="1"/>
</dbReference>
<sequence>MREATTIVTTLDDVAGEAGVSRMTASNALRGKSSVKPATARRVLEAAQRLGYRPNLAARRLSSGRSGIIGFSTVELDRSPFSAALAAAISDQAFSMGYQTLIQQTRQMASYESSMVADIATQFCEGTILSAPVLSADSIAALNRRYPLVVFDGPRLDSSVDTVRSPNRQGAQAAVEHLIDHGCRRILVLGTAYKTPDQLAQSSLGREQRLLGAMQAAQGHGIRLGPEDVVDCDWDQGSADQAMAALLTRRRDFDGVFALTDVVAIGALHALGAHGVRVPEQVALIGFDGLEVSRFLTPALSTICVDADRVAAECLRLLMARMKDPPGRHQPEQVDLPFTLVEAGSTARS</sequence>
<dbReference type="SMART" id="SM00354">
    <property type="entry name" value="HTH_LACI"/>
    <property type="match status" value="1"/>
</dbReference>
<comment type="caution">
    <text evidence="5">The sequence shown here is derived from an EMBL/GenBank/DDBJ whole genome shotgun (WGS) entry which is preliminary data.</text>
</comment>
<dbReference type="PROSITE" id="PS00356">
    <property type="entry name" value="HTH_LACI_1"/>
    <property type="match status" value="1"/>
</dbReference>
<name>A0A318MZD3_9BIFI</name>
<organism evidence="5 6">
    <name type="scientific">Bifidobacterium asteroides</name>
    <dbReference type="NCBI Taxonomy" id="1684"/>
    <lineage>
        <taxon>Bacteria</taxon>
        <taxon>Bacillati</taxon>
        <taxon>Actinomycetota</taxon>
        <taxon>Actinomycetes</taxon>
        <taxon>Bifidobacteriales</taxon>
        <taxon>Bifidobacteriaceae</taxon>
        <taxon>Bifidobacterium</taxon>
    </lineage>
</organism>
<dbReference type="Proteomes" id="UP000248128">
    <property type="component" value="Unassembled WGS sequence"/>
</dbReference>
<dbReference type="Pfam" id="PF13377">
    <property type="entry name" value="Peripla_BP_3"/>
    <property type="match status" value="1"/>
</dbReference>
<gene>
    <name evidence="5" type="ORF">DKK74_01970</name>
</gene>
<dbReference type="CDD" id="cd06267">
    <property type="entry name" value="PBP1_LacI_sugar_binding-like"/>
    <property type="match status" value="1"/>
</dbReference>
<dbReference type="GO" id="GO:0000976">
    <property type="term" value="F:transcription cis-regulatory region binding"/>
    <property type="evidence" value="ECO:0007669"/>
    <property type="project" value="TreeGrafter"/>
</dbReference>
<evidence type="ECO:0000256" key="1">
    <source>
        <dbReference type="ARBA" id="ARBA00023015"/>
    </source>
</evidence>
<evidence type="ECO:0000259" key="4">
    <source>
        <dbReference type="PROSITE" id="PS50932"/>
    </source>
</evidence>
<reference evidence="5 6" key="1">
    <citation type="submission" date="2018-05" db="EMBL/GenBank/DDBJ databases">
        <title>Reference genomes for bee gut microbiota database.</title>
        <authorList>
            <person name="Ellegaard K.M."/>
        </authorList>
    </citation>
    <scope>NUCLEOTIDE SEQUENCE [LARGE SCALE GENOMIC DNA]</scope>
    <source>
        <strain evidence="5 6">ESL0199</strain>
    </source>
</reference>
<dbReference type="SUPFAM" id="SSF47413">
    <property type="entry name" value="lambda repressor-like DNA-binding domains"/>
    <property type="match status" value="1"/>
</dbReference>
<dbReference type="InterPro" id="IPR046335">
    <property type="entry name" value="LacI/GalR-like_sensor"/>
</dbReference>
<evidence type="ECO:0000256" key="3">
    <source>
        <dbReference type="ARBA" id="ARBA00023163"/>
    </source>
</evidence>
<accession>A0A318MZD3</accession>
<dbReference type="InterPro" id="IPR000843">
    <property type="entry name" value="HTH_LacI"/>
</dbReference>
<evidence type="ECO:0000313" key="6">
    <source>
        <dbReference type="Proteomes" id="UP000248128"/>
    </source>
</evidence>
<dbReference type="Gene3D" id="3.40.50.2300">
    <property type="match status" value="2"/>
</dbReference>
<protein>
    <submittedName>
        <fullName evidence="5">Transcriptional regulator</fullName>
    </submittedName>
</protein>
<dbReference type="CDD" id="cd01392">
    <property type="entry name" value="HTH_LacI"/>
    <property type="match status" value="1"/>
</dbReference>
<keyword evidence="3" id="KW-0804">Transcription</keyword>
<evidence type="ECO:0000313" key="5">
    <source>
        <dbReference type="EMBL" id="PXY89638.1"/>
    </source>
</evidence>
<dbReference type="InterPro" id="IPR028082">
    <property type="entry name" value="Peripla_BP_I"/>
</dbReference>
<dbReference type="AlphaFoldDB" id="A0A318MZD3"/>
<dbReference type="EMBL" id="QGLK01000001">
    <property type="protein sequence ID" value="PXY89638.1"/>
    <property type="molecule type" value="Genomic_DNA"/>
</dbReference>
<dbReference type="InterPro" id="IPR010982">
    <property type="entry name" value="Lambda_DNA-bd_dom_sf"/>
</dbReference>
<dbReference type="Pfam" id="PF00356">
    <property type="entry name" value="LacI"/>
    <property type="match status" value="1"/>
</dbReference>
<keyword evidence="1" id="KW-0805">Transcription regulation</keyword>
<proteinExistence type="predicted"/>
<dbReference type="PROSITE" id="PS50932">
    <property type="entry name" value="HTH_LACI_2"/>
    <property type="match status" value="1"/>
</dbReference>
<dbReference type="SUPFAM" id="SSF53822">
    <property type="entry name" value="Periplasmic binding protein-like I"/>
    <property type="match status" value="1"/>
</dbReference>
<dbReference type="Gene3D" id="1.10.260.40">
    <property type="entry name" value="lambda repressor-like DNA-binding domains"/>
    <property type="match status" value="1"/>
</dbReference>
<dbReference type="GO" id="GO:0003700">
    <property type="term" value="F:DNA-binding transcription factor activity"/>
    <property type="evidence" value="ECO:0007669"/>
    <property type="project" value="TreeGrafter"/>
</dbReference>
<feature type="domain" description="HTH lacI-type" evidence="4">
    <location>
        <begin position="9"/>
        <end position="63"/>
    </location>
</feature>
<evidence type="ECO:0000256" key="2">
    <source>
        <dbReference type="ARBA" id="ARBA00023125"/>
    </source>
</evidence>
<keyword evidence="2" id="KW-0238">DNA-binding</keyword>